<dbReference type="InterPro" id="IPR050391">
    <property type="entry name" value="Mito_Metabolite_Transporter"/>
</dbReference>
<dbReference type="Pfam" id="PF00153">
    <property type="entry name" value="Mito_carr"/>
    <property type="match status" value="1"/>
</dbReference>
<evidence type="ECO:0000256" key="1">
    <source>
        <dbReference type="ARBA" id="ARBA00004141"/>
    </source>
</evidence>
<dbReference type="SUPFAM" id="SSF103506">
    <property type="entry name" value="Mitochondrial carrier"/>
    <property type="match status" value="1"/>
</dbReference>
<keyword evidence="5" id="KW-0677">Repeat</keyword>
<comment type="similarity">
    <text evidence="2 9">Belongs to the mitochondrial carrier (TC 2.A.29) family.</text>
</comment>
<evidence type="ECO:0000256" key="4">
    <source>
        <dbReference type="ARBA" id="ARBA00022692"/>
    </source>
</evidence>
<evidence type="ECO:0008006" key="13">
    <source>
        <dbReference type="Google" id="ProtNLM"/>
    </source>
</evidence>
<organism evidence="11 12">
    <name type="scientific">Podila minutissima</name>
    <dbReference type="NCBI Taxonomy" id="64525"/>
    <lineage>
        <taxon>Eukaryota</taxon>
        <taxon>Fungi</taxon>
        <taxon>Fungi incertae sedis</taxon>
        <taxon>Mucoromycota</taxon>
        <taxon>Mortierellomycotina</taxon>
        <taxon>Mortierellomycetes</taxon>
        <taxon>Mortierellales</taxon>
        <taxon>Mortierellaceae</taxon>
        <taxon>Podila</taxon>
    </lineage>
</organism>
<name>A0A9P5SF20_9FUNG</name>
<feature type="region of interest" description="Disordered" evidence="10">
    <location>
        <begin position="98"/>
        <end position="173"/>
    </location>
</feature>
<evidence type="ECO:0000256" key="2">
    <source>
        <dbReference type="ARBA" id="ARBA00006375"/>
    </source>
</evidence>
<evidence type="ECO:0000256" key="7">
    <source>
        <dbReference type="ARBA" id="ARBA00023136"/>
    </source>
</evidence>
<dbReference type="InterPro" id="IPR018108">
    <property type="entry name" value="MCP_transmembrane"/>
</dbReference>
<dbReference type="InterPro" id="IPR023395">
    <property type="entry name" value="MCP_dom_sf"/>
</dbReference>
<sequence length="497" mass="56052">MASPFNYPPPGGAPNVNSSNPLRPFYGVPVESPLQSSYHHLELMEDDFAAQQHYQQELNSQAVTRQMLRVGAIKFATLALSLPFENAHTLLQVQYMPTDEHNANGDESEDSRADQERRDEEFRRAQEEEEEEEDDDYYGSGPAGGTGYYSSERRNRRDSIPSPRSSATRLGPSASVFHERKHFDQSGYLVRTDVYDEDSRPAFQLAPLTGGVWSTITTLAKHPTEGYFAPWKGHFANWIYEMLHLVAQPTLEATLNDTFGLYDDTIPLTQLDRVGPNFATMVVSHVVVGFVLSPLELIRTRLVVQSNSPTHRKYSGVFNCLTTIISEEGVSALWGGVNLVPTLAYHILTPLFTNSIPLVIERVFNIDADNSPFFYHLADLALNTVDLLIRLPVETVRKRLQLQIQAKIPGKRYETVVETRKRPYVGMIDAIYRIIHEEGGQNKRLTKKTKEKAGSESWYSSLAVRRLYTGLGMHLTTNVAMFIVSAVATRDHEGDEW</sequence>
<evidence type="ECO:0000256" key="6">
    <source>
        <dbReference type="ARBA" id="ARBA00022989"/>
    </source>
</evidence>
<keyword evidence="7 8" id="KW-0472">Membrane</keyword>
<keyword evidence="12" id="KW-1185">Reference proteome</keyword>
<keyword evidence="3 9" id="KW-0813">Transport</keyword>
<dbReference type="PANTHER" id="PTHR45618">
    <property type="entry name" value="MITOCHONDRIAL DICARBOXYLATE CARRIER-RELATED"/>
    <property type="match status" value="1"/>
</dbReference>
<gene>
    <name evidence="11" type="ORF">BG006_011209</name>
</gene>
<dbReference type="PROSITE" id="PS50920">
    <property type="entry name" value="SOLCAR"/>
    <property type="match status" value="1"/>
</dbReference>
<dbReference type="GO" id="GO:0016020">
    <property type="term" value="C:membrane"/>
    <property type="evidence" value="ECO:0007669"/>
    <property type="project" value="UniProtKB-SubCell"/>
</dbReference>
<proteinExistence type="inferred from homology"/>
<comment type="subcellular location">
    <subcellularLocation>
        <location evidence="1">Membrane</location>
        <topology evidence="1">Multi-pass membrane protein</topology>
    </subcellularLocation>
</comment>
<evidence type="ECO:0000313" key="11">
    <source>
        <dbReference type="EMBL" id="KAF9325302.1"/>
    </source>
</evidence>
<dbReference type="Proteomes" id="UP000696485">
    <property type="component" value="Unassembled WGS sequence"/>
</dbReference>
<evidence type="ECO:0000256" key="3">
    <source>
        <dbReference type="ARBA" id="ARBA00022448"/>
    </source>
</evidence>
<evidence type="ECO:0000256" key="8">
    <source>
        <dbReference type="PROSITE-ProRule" id="PRU00282"/>
    </source>
</evidence>
<protein>
    <recommendedName>
        <fullName evidence="13">Mitochondrial carrier</fullName>
    </recommendedName>
</protein>
<dbReference type="AlphaFoldDB" id="A0A9P5SF20"/>
<evidence type="ECO:0000256" key="5">
    <source>
        <dbReference type="ARBA" id="ARBA00022737"/>
    </source>
</evidence>
<evidence type="ECO:0000313" key="12">
    <source>
        <dbReference type="Proteomes" id="UP000696485"/>
    </source>
</evidence>
<feature type="compositionally biased region" description="Basic and acidic residues" evidence="10">
    <location>
        <begin position="98"/>
        <end position="126"/>
    </location>
</feature>
<keyword evidence="6" id="KW-1133">Transmembrane helix</keyword>
<dbReference type="EMBL" id="JAAAUY010000945">
    <property type="protein sequence ID" value="KAF9325302.1"/>
    <property type="molecule type" value="Genomic_DNA"/>
</dbReference>
<dbReference type="Gene3D" id="1.50.40.10">
    <property type="entry name" value="Mitochondrial carrier domain"/>
    <property type="match status" value="1"/>
</dbReference>
<accession>A0A9P5SF20</accession>
<reference evidence="11" key="1">
    <citation type="journal article" date="2020" name="Fungal Divers.">
        <title>Resolving the Mortierellaceae phylogeny through synthesis of multi-gene phylogenetics and phylogenomics.</title>
        <authorList>
            <person name="Vandepol N."/>
            <person name="Liber J."/>
            <person name="Desiro A."/>
            <person name="Na H."/>
            <person name="Kennedy M."/>
            <person name="Barry K."/>
            <person name="Grigoriev I.V."/>
            <person name="Miller A.N."/>
            <person name="O'Donnell K."/>
            <person name="Stajich J.E."/>
            <person name="Bonito G."/>
        </authorList>
    </citation>
    <scope>NUCLEOTIDE SEQUENCE</scope>
    <source>
        <strain evidence="11">NVP1</strain>
    </source>
</reference>
<comment type="caution">
    <text evidence="11">The sequence shown here is derived from an EMBL/GenBank/DDBJ whole genome shotgun (WGS) entry which is preliminary data.</text>
</comment>
<keyword evidence="4 8" id="KW-0812">Transmembrane</keyword>
<feature type="repeat" description="Solcar" evidence="8">
    <location>
        <begin position="276"/>
        <end position="361"/>
    </location>
</feature>
<feature type="compositionally biased region" description="Acidic residues" evidence="10">
    <location>
        <begin position="127"/>
        <end position="137"/>
    </location>
</feature>
<evidence type="ECO:0000256" key="10">
    <source>
        <dbReference type="SAM" id="MobiDB-lite"/>
    </source>
</evidence>
<evidence type="ECO:0000256" key="9">
    <source>
        <dbReference type="RuleBase" id="RU000488"/>
    </source>
</evidence>